<evidence type="ECO:0000256" key="1">
    <source>
        <dbReference type="SAM" id="SignalP"/>
    </source>
</evidence>
<dbReference type="NCBIfam" id="TIGR04312">
    <property type="entry name" value="choice_anch_B"/>
    <property type="match status" value="1"/>
</dbReference>
<dbReference type="GO" id="GO:0005576">
    <property type="term" value="C:extracellular region"/>
    <property type="evidence" value="ECO:0007669"/>
    <property type="project" value="TreeGrafter"/>
</dbReference>
<dbReference type="InterPro" id="IPR027589">
    <property type="entry name" value="Choice_anch_B"/>
</dbReference>
<dbReference type="PANTHER" id="PTHR38787:SF3">
    <property type="entry name" value="REGULATORY P DOMAIN-CONTAINING PROTEIN"/>
    <property type="match status" value="1"/>
</dbReference>
<evidence type="ECO:0000313" key="3">
    <source>
        <dbReference type="Proteomes" id="UP001175261"/>
    </source>
</evidence>
<reference evidence="2" key="1">
    <citation type="submission" date="2022-10" db="EMBL/GenBank/DDBJ databases">
        <title>Determination and structural analysis of whole genome sequence of Sarocladium strictum F4-1.</title>
        <authorList>
            <person name="Hu L."/>
            <person name="Jiang Y."/>
        </authorList>
    </citation>
    <scope>NUCLEOTIDE SEQUENCE</scope>
    <source>
        <strain evidence="2">F4-1</strain>
    </source>
</reference>
<keyword evidence="1" id="KW-0732">Signal</keyword>
<organism evidence="2 3">
    <name type="scientific">Sarocladium strictum</name>
    <name type="common">Black bundle disease fungus</name>
    <name type="synonym">Acremonium strictum</name>
    <dbReference type="NCBI Taxonomy" id="5046"/>
    <lineage>
        <taxon>Eukaryota</taxon>
        <taxon>Fungi</taxon>
        <taxon>Dikarya</taxon>
        <taxon>Ascomycota</taxon>
        <taxon>Pezizomycotina</taxon>
        <taxon>Sordariomycetes</taxon>
        <taxon>Hypocreomycetidae</taxon>
        <taxon>Hypocreales</taxon>
        <taxon>Sarocladiaceae</taxon>
        <taxon>Sarocladium</taxon>
    </lineage>
</organism>
<feature type="chain" id="PRO_5041341448" evidence="1">
    <location>
        <begin position="22"/>
        <end position="575"/>
    </location>
</feature>
<protein>
    <submittedName>
        <fullName evidence="2">Uncharacterized protein</fullName>
    </submittedName>
</protein>
<accession>A0AA39GLW8</accession>
<comment type="caution">
    <text evidence="2">The sequence shown here is derived from an EMBL/GenBank/DDBJ whole genome shotgun (WGS) entry which is preliminary data.</text>
</comment>
<gene>
    <name evidence="2" type="ORF">NLU13_4666</name>
</gene>
<proteinExistence type="predicted"/>
<dbReference type="PANTHER" id="PTHR38787">
    <property type="entry name" value="REGULATORY P DOMAIN-CONTAINING PROTEIN"/>
    <property type="match status" value="1"/>
</dbReference>
<sequence length="575" mass="63093">MAPSQSVLSLTLGLLATVGLAKEKAVDEAKAAELYDSGIIHNEIMQAKMSQWKMERESGVRDSELYPELGYAECINGWVEAIPGDRNNTFRCSNMDLYHFISHGAMGSSGAGSSSWGWVSDDGREFIAIGQEDGTTFAEISSEGKLVVLARLPQVSSPSDWREIRSYKNYMIIGSEAAGHGIQIFDMTKLLDIDVDASGVVIYDALDDLTGYTNDLPAGRSHNVVVNEEKDYIVAVGAQPRTDECLSGLIFFDVSDPSDPVRLGCAAGDGYVHDAQCIVYRGPDKRYDGRDICYGYNEDSLTIYDVTDKANVTNIISRTSYFGVNYTHQGWVDDPMNQQFLFMNDERDERFQAGPSFDSFPVVYVWDIRDLENPKQTGTFKYPTRSIDHNLYIKDGIMFQSNYGNGYSLLDVSGVGPNDVEGKSICQAAWFDCYPEDDNLPGGGVVAFVGSWSSYGWFPSGYHFINTIERGAFVVKPTSLKCPPPPKCNADNCLRAMRASHIDGRLEESQEFCAEYTANLVTEVQALPAYATSACQGDAVSRVSSACDCLPTIENPQTPCIPSLGIGCEGVTGPW</sequence>
<evidence type="ECO:0000313" key="2">
    <source>
        <dbReference type="EMBL" id="KAK0388422.1"/>
    </source>
</evidence>
<dbReference type="AlphaFoldDB" id="A0AA39GLW8"/>
<dbReference type="Proteomes" id="UP001175261">
    <property type="component" value="Unassembled WGS sequence"/>
</dbReference>
<name>A0AA39GLW8_SARSR</name>
<keyword evidence="3" id="KW-1185">Reference proteome</keyword>
<dbReference type="EMBL" id="JAPDFR010000003">
    <property type="protein sequence ID" value="KAK0388422.1"/>
    <property type="molecule type" value="Genomic_DNA"/>
</dbReference>
<feature type="signal peptide" evidence="1">
    <location>
        <begin position="1"/>
        <end position="21"/>
    </location>
</feature>